<protein>
    <submittedName>
        <fullName evidence="2">Nucleoside/nucleotide kinase family protein</fullName>
    </submittedName>
</protein>
<organism evidence="2 3">
    <name type="scientific">Pseudomonas asuensis</name>
    <dbReference type="NCBI Taxonomy" id="1825787"/>
    <lineage>
        <taxon>Bacteria</taxon>
        <taxon>Pseudomonadati</taxon>
        <taxon>Pseudomonadota</taxon>
        <taxon>Gammaproteobacteria</taxon>
        <taxon>Pseudomonadales</taxon>
        <taxon>Pseudomonadaceae</taxon>
        <taxon>Pseudomonas</taxon>
    </lineage>
</organism>
<proteinExistence type="predicted"/>
<dbReference type="EMBL" id="BMNW01000002">
    <property type="protein sequence ID" value="GGM01398.1"/>
    <property type="molecule type" value="Genomic_DNA"/>
</dbReference>
<dbReference type="InterPro" id="IPR027417">
    <property type="entry name" value="P-loop_NTPase"/>
</dbReference>
<evidence type="ECO:0000259" key="1">
    <source>
        <dbReference type="Pfam" id="PF00485"/>
    </source>
</evidence>
<dbReference type="RefSeq" id="WP_229685261.1">
    <property type="nucleotide sequence ID" value="NZ_BMNW01000002.1"/>
</dbReference>
<keyword evidence="3" id="KW-1185">Reference proteome</keyword>
<dbReference type="PANTHER" id="PTHR10285">
    <property type="entry name" value="URIDINE KINASE"/>
    <property type="match status" value="1"/>
</dbReference>
<evidence type="ECO:0000313" key="2">
    <source>
        <dbReference type="EMBL" id="GGM01398.1"/>
    </source>
</evidence>
<dbReference type="GO" id="GO:0016301">
    <property type="term" value="F:kinase activity"/>
    <property type="evidence" value="ECO:0007669"/>
    <property type="project" value="UniProtKB-KW"/>
</dbReference>
<dbReference type="NCBIfam" id="NF006743">
    <property type="entry name" value="PRK09270.1-2"/>
    <property type="match status" value="1"/>
</dbReference>
<feature type="domain" description="Phosphoribulokinase/uridine kinase" evidence="1">
    <location>
        <begin position="33"/>
        <end position="214"/>
    </location>
</feature>
<keyword evidence="2" id="KW-0418">Kinase</keyword>
<reference evidence="3" key="1">
    <citation type="journal article" date="2019" name="Int. J. Syst. Evol. Microbiol.">
        <title>The Global Catalogue of Microorganisms (GCM) 10K type strain sequencing project: providing services to taxonomists for standard genome sequencing and annotation.</title>
        <authorList>
            <consortium name="The Broad Institute Genomics Platform"/>
            <consortium name="The Broad Institute Genome Sequencing Center for Infectious Disease"/>
            <person name="Wu L."/>
            <person name="Ma J."/>
        </authorList>
    </citation>
    <scope>NUCLEOTIDE SEQUENCE [LARGE SCALE GENOMIC DNA]</scope>
    <source>
        <strain evidence="3">JCM 13501</strain>
    </source>
</reference>
<dbReference type="InterPro" id="IPR006083">
    <property type="entry name" value="PRK/URK"/>
</dbReference>
<evidence type="ECO:0000313" key="3">
    <source>
        <dbReference type="Proteomes" id="UP000616499"/>
    </source>
</evidence>
<keyword evidence="2" id="KW-0808">Transferase</keyword>
<dbReference type="Gene3D" id="3.40.50.300">
    <property type="entry name" value="P-loop containing nucleotide triphosphate hydrolases"/>
    <property type="match status" value="2"/>
</dbReference>
<gene>
    <name evidence="2" type="ORF">GCM10009425_10770</name>
</gene>
<comment type="caution">
    <text evidence="2">The sequence shown here is derived from an EMBL/GenBank/DDBJ whole genome shotgun (WGS) entry which is preliminary data.</text>
</comment>
<dbReference type="Pfam" id="PF00485">
    <property type="entry name" value="PRK"/>
    <property type="match status" value="1"/>
</dbReference>
<sequence length="220" mass="24371">MMTSQRPVTELSLPKPIIERAEALLQKGGRCLLGIAGPPGAGKSTVAELLAAELGARALVVPMDGFHLANQELARLGLAERKGAPDTFDVHGYRALLERLRHQRADETIYAPSFHRDIEEAVAGSIPVSPDVSLIISEGNYLLLDEGPWQPVAGLFDECWYVAVDPDERRTRLIERHMHFGRSLEAAQAWVNQTDEPNALRIEQYRNRAHLQIPWSDGPA</sequence>
<dbReference type="SUPFAM" id="SSF52540">
    <property type="entry name" value="P-loop containing nucleoside triphosphate hydrolases"/>
    <property type="match status" value="1"/>
</dbReference>
<accession>A0ABQ2GLW5</accession>
<dbReference type="Proteomes" id="UP000616499">
    <property type="component" value="Unassembled WGS sequence"/>
</dbReference>
<name>A0ABQ2GLW5_9PSED</name>